<evidence type="ECO:0000313" key="8">
    <source>
        <dbReference type="Proteomes" id="UP001523392"/>
    </source>
</evidence>
<dbReference type="PANTHER" id="PTHR23303">
    <property type="entry name" value="CARBOXYPEPTIDASE REGULATORY REGION-CONTAINING"/>
    <property type="match status" value="1"/>
</dbReference>
<evidence type="ECO:0000256" key="3">
    <source>
        <dbReference type="ARBA" id="ARBA00022729"/>
    </source>
</evidence>
<dbReference type="InterPro" id="IPR047589">
    <property type="entry name" value="DUF11_rpt"/>
</dbReference>
<comment type="caution">
    <text evidence="7">The sequence shown here is derived from an EMBL/GenBank/DDBJ whole genome shotgun (WGS) entry which is preliminary data.</text>
</comment>
<evidence type="ECO:0008006" key="9">
    <source>
        <dbReference type="Google" id="ProtNLM"/>
    </source>
</evidence>
<dbReference type="Pfam" id="PF24346">
    <property type="entry name" value="DUF7507"/>
    <property type="match status" value="2"/>
</dbReference>
<dbReference type="RefSeq" id="WP_305879994.1">
    <property type="nucleotide sequence ID" value="NZ_JAFIRR010000107.1"/>
</dbReference>
<dbReference type="Gene3D" id="2.60.40.10">
    <property type="entry name" value="Immunoglobulins"/>
    <property type="match status" value="3"/>
</dbReference>
<feature type="domain" description="DUF7507" evidence="6">
    <location>
        <begin position="445"/>
        <end position="531"/>
    </location>
</feature>
<feature type="non-terminal residue" evidence="7">
    <location>
        <position position="1"/>
    </location>
</feature>
<feature type="compositionally biased region" description="Low complexity" evidence="4">
    <location>
        <begin position="30"/>
        <end position="45"/>
    </location>
</feature>
<proteinExistence type="predicted"/>
<evidence type="ECO:0000313" key="7">
    <source>
        <dbReference type="EMBL" id="MCO6417883.1"/>
    </source>
</evidence>
<dbReference type="InterPro" id="IPR033764">
    <property type="entry name" value="Sdr_B"/>
</dbReference>
<dbReference type="InterPro" id="IPR055354">
    <property type="entry name" value="DUF7507"/>
</dbReference>
<evidence type="ECO:0000259" key="6">
    <source>
        <dbReference type="Pfam" id="PF24346"/>
    </source>
</evidence>
<feature type="region of interest" description="Disordered" evidence="4">
    <location>
        <begin position="26"/>
        <end position="47"/>
    </location>
</feature>
<dbReference type="SUPFAM" id="SSF117074">
    <property type="entry name" value="Hypothetical protein PA1324"/>
    <property type="match status" value="3"/>
</dbReference>
<dbReference type="InterPro" id="IPR013783">
    <property type="entry name" value="Ig-like_fold"/>
</dbReference>
<feature type="domain" description="DUF7507" evidence="6">
    <location>
        <begin position="306"/>
        <end position="398"/>
    </location>
</feature>
<keyword evidence="2" id="KW-0964">Secreted</keyword>
<feature type="domain" description="SD-repeat containing protein B" evidence="5">
    <location>
        <begin position="2"/>
        <end position="65"/>
    </location>
</feature>
<reference evidence="7 8" key="1">
    <citation type="submission" date="2021-12" db="EMBL/GenBank/DDBJ databases">
        <title>Siccirubricoccus leaddurans sp. nov., a high concentration Zn2+ tolerance bacterium.</title>
        <authorList>
            <person name="Cao Y."/>
        </authorList>
    </citation>
    <scope>NUCLEOTIDE SEQUENCE [LARGE SCALE GENOMIC DNA]</scope>
    <source>
        <strain evidence="7 8">KC 17139</strain>
    </source>
</reference>
<name>A0ABT1D7F6_9PROT</name>
<dbReference type="PANTHER" id="PTHR23303:SF15">
    <property type="entry name" value="COLOSSIN-A"/>
    <property type="match status" value="1"/>
</dbReference>
<feature type="domain" description="SD-repeat containing protein B" evidence="5">
    <location>
        <begin position="188"/>
        <end position="297"/>
    </location>
</feature>
<dbReference type="Pfam" id="PF17210">
    <property type="entry name" value="SdrD_B"/>
    <property type="match status" value="3"/>
</dbReference>
<dbReference type="Proteomes" id="UP001523392">
    <property type="component" value="Unassembled WGS sequence"/>
</dbReference>
<organism evidence="7 8">
    <name type="scientific">Siccirubricoccus soli</name>
    <dbReference type="NCBI Taxonomy" id="2899147"/>
    <lineage>
        <taxon>Bacteria</taxon>
        <taxon>Pseudomonadati</taxon>
        <taxon>Pseudomonadota</taxon>
        <taxon>Alphaproteobacteria</taxon>
        <taxon>Acetobacterales</taxon>
        <taxon>Roseomonadaceae</taxon>
        <taxon>Siccirubricoccus</taxon>
    </lineage>
</organism>
<accession>A0ABT1D7F6</accession>
<evidence type="ECO:0000259" key="5">
    <source>
        <dbReference type="Pfam" id="PF17210"/>
    </source>
</evidence>
<sequence>ADGSYGFTGQTPGTYSVHFVTPAGYEASPANQGGDDAADSDAVGGTTQQVTLSSGEYNGTLDAGFYKPAPVSQPVSLGDFVFEDENANGVQDAGEAGIAGVTVELLGAAGTVVAATTTAADGSYLFSNQAPATYRVKFATPDGYVATAANQGANDAKDSDAVNGVTQQVTLASGQSDTTLDAGFYKLASLGDKVWFDSNKNGIQDSGEVGFGKVTVLLLNAAGTVIETTVTDGNGNYGFTELVPGTYSVKFLAPTGYGFTGANKGADDSRDSDAVSGVTQQVTLTSGQSNTTLDAGLIQTVANPCPSLCINKVTNGSDSGTILAGSAVTWTYTVKNTGNVALTDVLVEDNKEGVITHVTGDNGNGILDAGETWTFTETGIAGAGTYSNTATVTGKYTDAYGSKTVSDRDSSSYFGAAPKVDVEKYVSVDGGRTWYDADTGPGPLATEGVAVKFKFVVTNTGNVTLNNITLSDDQLDLNGRSSGTAIKIASLDAYSSSFCGDNDSSYTLIVNGSWQAGQHTDTATVTVTYTDDFGHSTTVTDSDSANFYGIDGPGTRTPGFWKSAGWQDFWDGDASAPKQCGTAGFADGDILYQTYGAKGVLDPVSKAYKAGILIGDFNKNGITDAGETTIFYTQGEALNALTASNSAADVRYILDRALVASWLNYLAGNPITDAANSSAVFDARDAIAQGITWLTRTTKDENGDGRGDGSLTLSASSTKVSGSASAWNYASDGIAAGKMIEDWLDEYNNYGTVTHNGVTTKIAVAADQVW</sequence>
<feature type="domain" description="SD-repeat containing protein B" evidence="5">
    <location>
        <begin position="76"/>
        <end position="184"/>
    </location>
</feature>
<evidence type="ECO:0000256" key="2">
    <source>
        <dbReference type="ARBA" id="ARBA00022525"/>
    </source>
</evidence>
<gene>
    <name evidence="7" type="ORF">JYK14_17185</name>
</gene>
<dbReference type="InterPro" id="IPR051417">
    <property type="entry name" value="SDr/BOS_complex"/>
</dbReference>
<keyword evidence="3" id="KW-0732">Signal</keyword>
<comment type="subcellular location">
    <subcellularLocation>
        <location evidence="1">Secreted</location>
    </subcellularLocation>
</comment>
<evidence type="ECO:0000256" key="1">
    <source>
        <dbReference type="ARBA" id="ARBA00004613"/>
    </source>
</evidence>
<protein>
    <recommendedName>
        <fullName evidence="9">DUF11 domain-containing protein</fullName>
    </recommendedName>
</protein>
<evidence type="ECO:0000256" key="4">
    <source>
        <dbReference type="SAM" id="MobiDB-lite"/>
    </source>
</evidence>
<keyword evidence="8" id="KW-1185">Reference proteome</keyword>
<dbReference type="NCBIfam" id="TIGR01451">
    <property type="entry name" value="B_ant_repeat"/>
    <property type="match status" value="1"/>
</dbReference>
<dbReference type="EMBL" id="JAFIRR010000107">
    <property type="protein sequence ID" value="MCO6417883.1"/>
    <property type="molecule type" value="Genomic_DNA"/>
</dbReference>